<organism evidence="1 2">
    <name type="scientific">Streptomyces polyrhachis</name>
    <dbReference type="NCBI Taxonomy" id="1282885"/>
    <lineage>
        <taxon>Bacteria</taxon>
        <taxon>Bacillati</taxon>
        <taxon>Actinomycetota</taxon>
        <taxon>Actinomycetes</taxon>
        <taxon>Kitasatosporales</taxon>
        <taxon>Streptomycetaceae</taxon>
        <taxon>Streptomyces</taxon>
    </lineage>
</organism>
<dbReference type="PANTHER" id="PTHR36529">
    <property type="entry name" value="SLL1095 PROTEIN"/>
    <property type="match status" value="1"/>
</dbReference>
<dbReference type="InterPro" id="IPR018641">
    <property type="entry name" value="Trfase_1_rSAM/seldom-assoc"/>
</dbReference>
<gene>
    <name evidence="1" type="ORF">ACFQLX_24945</name>
</gene>
<keyword evidence="2" id="KW-1185">Reference proteome</keyword>
<dbReference type="EMBL" id="JBHSZO010000063">
    <property type="protein sequence ID" value="MFC7221386.1"/>
    <property type="molecule type" value="Genomic_DNA"/>
</dbReference>
<name>A0ABW2GNW9_9ACTN</name>
<dbReference type="Pfam" id="PF09837">
    <property type="entry name" value="DUF2064"/>
    <property type="match status" value="1"/>
</dbReference>
<accession>A0ABW2GNW9</accession>
<sequence>MNDLTLLVIAKEPRPGRVKTRLQRGCSPEEAAALARAALADTLATGLAVPAARRVLVLEGAVGDWLPGGYEVVAQEGDALDERIAAAFAGVSGPAVLVGMDTPQFTPELLAPVTRVGAWDAVDAYVGGAVDGGFWALGLAVPDPALVRGVAMSRPDTGELQRRRLYGAGLRVAELAELRDVDTPEDVGLVAGLCQPGSLFAELAGRMVAFSGEGAA</sequence>
<reference evidence="2" key="1">
    <citation type="journal article" date="2019" name="Int. J. Syst. Evol. Microbiol.">
        <title>The Global Catalogue of Microorganisms (GCM) 10K type strain sequencing project: providing services to taxonomists for standard genome sequencing and annotation.</title>
        <authorList>
            <consortium name="The Broad Institute Genomics Platform"/>
            <consortium name="The Broad Institute Genome Sequencing Center for Infectious Disease"/>
            <person name="Wu L."/>
            <person name="Ma J."/>
        </authorList>
    </citation>
    <scope>NUCLEOTIDE SEQUENCE [LARGE SCALE GENOMIC DNA]</scope>
    <source>
        <strain evidence="2">CGMCC 1.13681</strain>
    </source>
</reference>
<dbReference type="PANTHER" id="PTHR36529:SF1">
    <property type="entry name" value="GLYCOSYLTRANSFERASE"/>
    <property type="match status" value="1"/>
</dbReference>
<dbReference type="Gene3D" id="3.90.550.10">
    <property type="entry name" value="Spore Coat Polysaccharide Biosynthesis Protein SpsA, Chain A"/>
    <property type="match status" value="1"/>
</dbReference>
<evidence type="ECO:0000313" key="1">
    <source>
        <dbReference type="EMBL" id="MFC7221386.1"/>
    </source>
</evidence>
<evidence type="ECO:0000313" key="2">
    <source>
        <dbReference type="Proteomes" id="UP001596413"/>
    </source>
</evidence>
<dbReference type="SUPFAM" id="SSF53448">
    <property type="entry name" value="Nucleotide-diphospho-sugar transferases"/>
    <property type="match status" value="1"/>
</dbReference>
<dbReference type="RefSeq" id="WP_386418707.1">
    <property type="nucleotide sequence ID" value="NZ_JBHSZO010000063.1"/>
</dbReference>
<dbReference type="Proteomes" id="UP001596413">
    <property type="component" value="Unassembled WGS sequence"/>
</dbReference>
<comment type="caution">
    <text evidence="1">The sequence shown here is derived from an EMBL/GenBank/DDBJ whole genome shotgun (WGS) entry which is preliminary data.</text>
</comment>
<proteinExistence type="predicted"/>
<protein>
    <submittedName>
        <fullName evidence="1">DUF2064 domain-containing protein</fullName>
    </submittedName>
</protein>
<dbReference type="InterPro" id="IPR029044">
    <property type="entry name" value="Nucleotide-diphossugar_trans"/>
</dbReference>